<protein>
    <submittedName>
        <fullName evidence="1">Putative motility protein</fullName>
    </submittedName>
</protein>
<accession>A0A418WTS5</accession>
<dbReference type="InterPro" id="IPR025906">
    <property type="entry name" value="YjfB_motility"/>
</dbReference>
<sequence length="61" mass="6599">MIELATTVMAMKQYQTQSELSVAFARQNADFQRQTVAALIETLKTTPSPPPGMGSAVDVKV</sequence>
<dbReference type="OrthoDB" id="7679117at2"/>
<gene>
    <name evidence="1" type="ORF">D3874_02210</name>
</gene>
<dbReference type="EMBL" id="QYUK01000008">
    <property type="protein sequence ID" value="RJF94660.1"/>
    <property type="molecule type" value="Genomic_DNA"/>
</dbReference>
<dbReference type="RefSeq" id="WP_119775972.1">
    <property type="nucleotide sequence ID" value="NZ_QYUK01000008.1"/>
</dbReference>
<keyword evidence="2" id="KW-1185">Reference proteome</keyword>
<reference evidence="1 2" key="1">
    <citation type="submission" date="2018-09" db="EMBL/GenBank/DDBJ databases">
        <authorList>
            <person name="Zhu H."/>
        </authorList>
    </citation>
    <scope>NUCLEOTIDE SEQUENCE [LARGE SCALE GENOMIC DNA]</scope>
    <source>
        <strain evidence="1 2">K1W22B-8</strain>
    </source>
</reference>
<dbReference type="Proteomes" id="UP000284605">
    <property type="component" value="Unassembled WGS sequence"/>
</dbReference>
<dbReference type="AlphaFoldDB" id="A0A418WTS5"/>
<evidence type="ECO:0000313" key="2">
    <source>
        <dbReference type="Proteomes" id="UP000284605"/>
    </source>
</evidence>
<dbReference type="Pfam" id="PF14070">
    <property type="entry name" value="YjfB_motility"/>
    <property type="match status" value="1"/>
</dbReference>
<proteinExistence type="predicted"/>
<evidence type="ECO:0000313" key="1">
    <source>
        <dbReference type="EMBL" id="RJF94660.1"/>
    </source>
</evidence>
<organism evidence="1 2">
    <name type="scientific">Oleomonas cavernae</name>
    <dbReference type="NCBI Taxonomy" id="2320859"/>
    <lineage>
        <taxon>Bacteria</taxon>
        <taxon>Pseudomonadati</taxon>
        <taxon>Pseudomonadota</taxon>
        <taxon>Alphaproteobacteria</taxon>
        <taxon>Acetobacterales</taxon>
        <taxon>Acetobacteraceae</taxon>
        <taxon>Oleomonas</taxon>
    </lineage>
</organism>
<comment type="caution">
    <text evidence="1">The sequence shown here is derived from an EMBL/GenBank/DDBJ whole genome shotgun (WGS) entry which is preliminary data.</text>
</comment>
<name>A0A418WTS5_9PROT</name>